<name>A0A383R5R6_PAEAL</name>
<evidence type="ECO:0000256" key="2">
    <source>
        <dbReference type="ARBA" id="ARBA00022630"/>
    </source>
</evidence>
<proteinExistence type="inferred from homology"/>
<protein>
    <recommendedName>
        <fullName evidence="5">Flavin reductase like domain-containing protein</fullName>
    </recommendedName>
</protein>
<dbReference type="Gene3D" id="2.30.110.10">
    <property type="entry name" value="Electron Transport, Fmn-binding Protein, Chain A"/>
    <property type="match status" value="1"/>
</dbReference>
<feature type="domain" description="Flavin reductase like" evidence="5">
    <location>
        <begin position="19"/>
        <end position="175"/>
    </location>
</feature>
<dbReference type="Pfam" id="PF01613">
    <property type="entry name" value="Flavin_Reduct"/>
    <property type="match status" value="1"/>
</dbReference>
<comment type="cofactor">
    <cofactor evidence="1">
        <name>FMN</name>
        <dbReference type="ChEBI" id="CHEBI:58210"/>
    </cofactor>
</comment>
<gene>
    <name evidence="6" type="ORF">PBLR_10847</name>
</gene>
<dbReference type="InterPro" id="IPR002563">
    <property type="entry name" value="Flavin_Rdtase-like_dom"/>
</dbReference>
<dbReference type="Proteomes" id="UP000304148">
    <property type="component" value="Chromosome"/>
</dbReference>
<keyword evidence="3" id="KW-0288">FMN</keyword>
<dbReference type="EMBL" id="LS992241">
    <property type="protein sequence ID" value="SYX82425.1"/>
    <property type="molecule type" value="Genomic_DNA"/>
</dbReference>
<evidence type="ECO:0000256" key="4">
    <source>
        <dbReference type="ARBA" id="ARBA00038054"/>
    </source>
</evidence>
<keyword evidence="2" id="KW-0285">Flavoprotein</keyword>
<evidence type="ECO:0000259" key="5">
    <source>
        <dbReference type="SMART" id="SM00903"/>
    </source>
</evidence>
<organism evidence="6 7">
    <name type="scientific">Paenibacillus alvei</name>
    <name type="common">Bacillus alvei</name>
    <dbReference type="NCBI Taxonomy" id="44250"/>
    <lineage>
        <taxon>Bacteria</taxon>
        <taxon>Bacillati</taxon>
        <taxon>Bacillota</taxon>
        <taxon>Bacilli</taxon>
        <taxon>Bacillales</taxon>
        <taxon>Paenibacillaceae</taxon>
        <taxon>Paenibacillus</taxon>
    </lineage>
</organism>
<dbReference type="GO" id="GO:0016646">
    <property type="term" value="F:oxidoreductase activity, acting on the CH-NH group of donors, NAD or NADP as acceptor"/>
    <property type="evidence" value="ECO:0007669"/>
    <property type="project" value="UniProtKB-ARBA"/>
</dbReference>
<dbReference type="PANTHER" id="PTHR33798">
    <property type="entry name" value="FLAVOPROTEIN OXYGENASE"/>
    <property type="match status" value="1"/>
</dbReference>
<accession>A0A383R5R6</accession>
<reference evidence="7" key="1">
    <citation type="submission" date="2018-08" db="EMBL/GenBank/DDBJ databases">
        <authorList>
            <person name="Chevrot R."/>
        </authorList>
    </citation>
    <scope>NUCLEOTIDE SEQUENCE [LARGE SCALE GENOMIC DNA]</scope>
</reference>
<dbReference type="InterPro" id="IPR012349">
    <property type="entry name" value="Split_barrel_FMN-bd"/>
</dbReference>
<dbReference type="AlphaFoldDB" id="A0A383R5R6"/>
<sequence length="203" mass="22479">MNITPHDLHWRDAYKLMIGSILPRPIAFVSTIDSNGMANLAPFSFFTAICADPLMICFAPMRRGTDGCKKDTLVNIEATGEFVVNIVGEQIVEPMNETAAEFDPEVDEFQVAGLTPIPSELIRPYRVQECGINMECVLHDILHFGDQPGAGSLVIGKVVMMHISDELYADGKIDMEKLLPIGRMAGQVYTRAASDTFMLERKK</sequence>
<evidence type="ECO:0000256" key="3">
    <source>
        <dbReference type="ARBA" id="ARBA00022643"/>
    </source>
</evidence>
<evidence type="ECO:0000313" key="6">
    <source>
        <dbReference type="EMBL" id="SYX82425.1"/>
    </source>
</evidence>
<evidence type="ECO:0000256" key="1">
    <source>
        <dbReference type="ARBA" id="ARBA00001917"/>
    </source>
</evidence>
<comment type="similarity">
    <text evidence="4">Belongs to the flavoredoxin family.</text>
</comment>
<dbReference type="RefSeq" id="WP_138184784.1">
    <property type="nucleotide sequence ID" value="NZ_LS992241.1"/>
</dbReference>
<dbReference type="SMART" id="SM00903">
    <property type="entry name" value="Flavin_Reduct"/>
    <property type="match status" value="1"/>
</dbReference>
<dbReference type="PANTHER" id="PTHR33798:SF5">
    <property type="entry name" value="FLAVIN REDUCTASE LIKE DOMAIN-CONTAINING PROTEIN"/>
    <property type="match status" value="1"/>
</dbReference>
<dbReference type="SUPFAM" id="SSF50475">
    <property type="entry name" value="FMN-binding split barrel"/>
    <property type="match status" value="1"/>
</dbReference>
<dbReference type="GO" id="GO:0010181">
    <property type="term" value="F:FMN binding"/>
    <property type="evidence" value="ECO:0007669"/>
    <property type="project" value="InterPro"/>
</dbReference>
<evidence type="ECO:0000313" key="7">
    <source>
        <dbReference type="Proteomes" id="UP000304148"/>
    </source>
</evidence>